<keyword evidence="3" id="KW-1185">Reference proteome</keyword>
<protein>
    <recommendedName>
        <fullName evidence="4">Transmembrane protein</fullName>
    </recommendedName>
</protein>
<dbReference type="Proteomes" id="UP000515977">
    <property type="component" value="Chromosome"/>
</dbReference>
<dbReference type="KEGG" id="tbv:H9L17_11370"/>
<evidence type="ECO:0008006" key="4">
    <source>
        <dbReference type="Google" id="ProtNLM"/>
    </source>
</evidence>
<dbReference type="AlphaFoldDB" id="A0A7G9QR17"/>
<keyword evidence="1" id="KW-1133">Transmembrane helix</keyword>
<name>A0A7G9QR17_9GAMM</name>
<evidence type="ECO:0000256" key="1">
    <source>
        <dbReference type="SAM" id="Phobius"/>
    </source>
</evidence>
<dbReference type="RefSeq" id="WP_187569559.1">
    <property type="nucleotide sequence ID" value="NZ_CP060711.1"/>
</dbReference>
<feature type="transmembrane region" description="Helical" evidence="1">
    <location>
        <begin position="30"/>
        <end position="61"/>
    </location>
</feature>
<evidence type="ECO:0000313" key="3">
    <source>
        <dbReference type="Proteomes" id="UP000515977"/>
    </source>
</evidence>
<dbReference type="EMBL" id="CP060711">
    <property type="protein sequence ID" value="QNN45792.1"/>
    <property type="molecule type" value="Genomic_DNA"/>
</dbReference>
<accession>A0A7G9QR17</accession>
<keyword evidence="1" id="KW-0812">Transmembrane</keyword>
<keyword evidence="1" id="KW-0472">Membrane</keyword>
<organism evidence="2 3">
    <name type="scientific">Thermomonas brevis</name>
    <dbReference type="NCBI Taxonomy" id="215691"/>
    <lineage>
        <taxon>Bacteria</taxon>
        <taxon>Pseudomonadati</taxon>
        <taxon>Pseudomonadota</taxon>
        <taxon>Gammaproteobacteria</taxon>
        <taxon>Lysobacterales</taxon>
        <taxon>Lysobacteraceae</taxon>
        <taxon>Thermomonas</taxon>
    </lineage>
</organism>
<evidence type="ECO:0000313" key="2">
    <source>
        <dbReference type="EMBL" id="QNN45792.1"/>
    </source>
</evidence>
<sequence>MSIFQHHAFRRFRTFAFSAPRRPRHPLLRIALGVVGIALLLALVVLGVFVGAAMLAGGMLWRLWAQRGKPAAGARRGSIDGDYHVVGKAQLPLAR</sequence>
<proteinExistence type="predicted"/>
<gene>
    <name evidence="2" type="ORF">H9L17_11370</name>
</gene>
<reference evidence="2 3" key="1">
    <citation type="submission" date="2020-08" db="EMBL/GenBank/DDBJ databases">
        <title>Genome sequence of Thermomonas brevis KACC 16975T.</title>
        <authorList>
            <person name="Hyun D.-W."/>
            <person name="Bae J.-W."/>
        </authorList>
    </citation>
    <scope>NUCLEOTIDE SEQUENCE [LARGE SCALE GENOMIC DNA]</scope>
    <source>
        <strain evidence="2 3">KACC 16975</strain>
    </source>
</reference>